<dbReference type="InParanoid" id="A0A0C3PZG8"/>
<dbReference type="HOGENOM" id="CLU_052398_0_1_1"/>
<sequence length="294" mass="34347">MPKLTHNPHFAEQPDFSSEKYCQARECLVNDDINHEAAAAQLALYWTLNNNLEKEEWDCQAHQEQQEAAERARLDEEEQERQQAECERERELVLQEEKKKYRCKYATVPQDAVADFVELYYFTNKGLPKGTVTKDEDITWEEFAEAAHRLANAMKENNWEADNINSHVKFWLVLENHPWRHSHCEISKRALLVYQARVHRRWHDTLDTEQSFNIAHINDILLARIRDELVHSARVAELESLKQVSPYISTAQKSDTTNNLLHLHSPPLFLPLHTTSSSAPRHLLHPPHCIGPRL</sequence>
<protein>
    <recommendedName>
        <fullName evidence="2">Ig-like domain-containing protein</fullName>
    </recommendedName>
</protein>
<dbReference type="AlphaFoldDB" id="A0A0C3PZG8"/>
<proteinExistence type="predicted"/>
<dbReference type="InterPro" id="IPR007110">
    <property type="entry name" value="Ig-like_dom"/>
</dbReference>
<keyword evidence="4" id="KW-1185">Reference proteome</keyword>
<feature type="coiled-coil region" evidence="1">
    <location>
        <begin position="52"/>
        <end position="96"/>
    </location>
</feature>
<dbReference type="PROSITE" id="PS50835">
    <property type="entry name" value="IG_LIKE"/>
    <property type="match status" value="1"/>
</dbReference>
<gene>
    <name evidence="3" type="ORF">M404DRAFT_18062</name>
</gene>
<keyword evidence="1" id="KW-0175">Coiled coil</keyword>
<name>A0A0C3PZG8_PISTI</name>
<evidence type="ECO:0000313" key="3">
    <source>
        <dbReference type="EMBL" id="KIO15276.1"/>
    </source>
</evidence>
<reference evidence="4" key="2">
    <citation type="submission" date="2015-01" db="EMBL/GenBank/DDBJ databases">
        <title>Evolutionary Origins and Diversification of the Mycorrhizal Mutualists.</title>
        <authorList>
            <consortium name="DOE Joint Genome Institute"/>
            <consortium name="Mycorrhizal Genomics Consortium"/>
            <person name="Kohler A."/>
            <person name="Kuo A."/>
            <person name="Nagy L.G."/>
            <person name="Floudas D."/>
            <person name="Copeland A."/>
            <person name="Barry K.W."/>
            <person name="Cichocki N."/>
            <person name="Veneault-Fourrey C."/>
            <person name="LaButti K."/>
            <person name="Lindquist E.A."/>
            <person name="Lipzen A."/>
            <person name="Lundell T."/>
            <person name="Morin E."/>
            <person name="Murat C."/>
            <person name="Riley R."/>
            <person name="Ohm R."/>
            <person name="Sun H."/>
            <person name="Tunlid A."/>
            <person name="Henrissat B."/>
            <person name="Grigoriev I.V."/>
            <person name="Hibbett D.S."/>
            <person name="Martin F."/>
        </authorList>
    </citation>
    <scope>NUCLEOTIDE SEQUENCE [LARGE SCALE GENOMIC DNA]</scope>
    <source>
        <strain evidence="4">Marx 270</strain>
    </source>
</reference>
<organism evidence="3 4">
    <name type="scientific">Pisolithus tinctorius Marx 270</name>
    <dbReference type="NCBI Taxonomy" id="870435"/>
    <lineage>
        <taxon>Eukaryota</taxon>
        <taxon>Fungi</taxon>
        <taxon>Dikarya</taxon>
        <taxon>Basidiomycota</taxon>
        <taxon>Agaricomycotina</taxon>
        <taxon>Agaricomycetes</taxon>
        <taxon>Agaricomycetidae</taxon>
        <taxon>Boletales</taxon>
        <taxon>Sclerodermatineae</taxon>
        <taxon>Pisolithaceae</taxon>
        <taxon>Pisolithus</taxon>
    </lineage>
</organism>
<reference evidence="3 4" key="1">
    <citation type="submission" date="2014-04" db="EMBL/GenBank/DDBJ databases">
        <authorList>
            <consortium name="DOE Joint Genome Institute"/>
            <person name="Kuo A."/>
            <person name="Kohler A."/>
            <person name="Costa M.D."/>
            <person name="Nagy L.G."/>
            <person name="Floudas D."/>
            <person name="Copeland A."/>
            <person name="Barry K.W."/>
            <person name="Cichocki N."/>
            <person name="Veneault-Fourrey C."/>
            <person name="LaButti K."/>
            <person name="Lindquist E.A."/>
            <person name="Lipzen A."/>
            <person name="Lundell T."/>
            <person name="Morin E."/>
            <person name="Murat C."/>
            <person name="Sun H."/>
            <person name="Tunlid A."/>
            <person name="Henrissat B."/>
            <person name="Grigoriev I.V."/>
            <person name="Hibbett D.S."/>
            <person name="Martin F."/>
            <person name="Nordberg H.P."/>
            <person name="Cantor M.N."/>
            <person name="Hua S.X."/>
        </authorList>
    </citation>
    <scope>NUCLEOTIDE SEQUENCE [LARGE SCALE GENOMIC DNA]</scope>
    <source>
        <strain evidence="3 4">Marx 270</strain>
    </source>
</reference>
<evidence type="ECO:0000259" key="2">
    <source>
        <dbReference type="PROSITE" id="PS50835"/>
    </source>
</evidence>
<feature type="domain" description="Ig-like" evidence="2">
    <location>
        <begin position="2"/>
        <end position="114"/>
    </location>
</feature>
<dbReference type="OrthoDB" id="2688210at2759"/>
<dbReference type="EMBL" id="KN831944">
    <property type="protein sequence ID" value="KIO15276.1"/>
    <property type="molecule type" value="Genomic_DNA"/>
</dbReference>
<evidence type="ECO:0000256" key="1">
    <source>
        <dbReference type="SAM" id="Coils"/>
    </source>
</evidence>
<accession>A0A0C3PZG8</accession>
<evidence type="ECO:0000313" key="4">
    <source>
        <dbReference type="Proteomes" id="UP000054217"/>
    </source>
</evidence>
<dbReference type="STRING" id="870435.A0A0C3PZG8"/>
<dbReference type="Proteomes" id="UP000054217">
    <property type="component" value="Unassembled WGS sequence"/>
</dbReference>